<dbReference type="InterPro" id="IPR046342">
    <property type="entry name" value="CBS_dom_sf"/>
</dbReference>
<name>A0ABV7HTY8_9GAMM</name>
<evidence type="ECO:0000313" key="14">
    <source>
        <dbReference type="EMBL" id="MFC3154991.1"/>
    </source>
</evidence>
<dbReference type="Gene3D" id="3.30.465.10">
    <property type="match status" value="1"/>
</dbReference>
<evidence type="ECO:0000259" key="12">
    <source>
        <dbReference type="PROSITE" id="PS51371"/>
    </source>
</evidence>
<feature type="transmembrane region" description="Helical" evidence="11">
    <location>
        <begin position="12"/>
        <end position="33"/>
    </location>
</feature>
<dbReference type="PROSITE" id="PS51846">
    <property type="entry name" value="CNNM"/>
    <property type="match status" value="1"/>
</dbReference>
<dbReference type="SUPFAM" id="SSF54631">
    <property type="entry name" value="CBS-domain pair"/>
    <property type="match status" value="1"/>
</dbReference>
<feature type="transmembrane region" description="Helical" evidence="11">
    <location>
        <begin position="92"/>
        <end position="112"/>
    </location>
</feature>
<evidence type="ECO:0000256" key="4">
    <source>
        <dbReference type="ARBA" id="ARBA00022692"/>
    </source>
</evidence>
<feature type="domain" description="CNNM transmembrane" evidence="13">
    <location>
        <begin position="2"/>
        <end position="198"/>
    </location>
</feature>
<evidence type="ECO:0000256" key="5">
    <source>
        <dbReference type="ARBA" id="ARBA00022737"/>
    </source>
</evidence>
<dbReference type="InterPro" id="IPR002550">
    <property type="entry name" value="CNNM"/>
</dbReference>
<dbReference type="PROSITE" id="PS51371">
    <property type="entry name" value="CBS"/>
    <property type="match status" value="2"/>
</dbReference>
<feature type="domain" description="CBS" evidence="12">
    <location>
        <begin position="274"/>
        <end position="332"/>
    </location>
</feature>
<accession>A0ABV7HTY8</accession>
<evidence type="ECO:0000259" key="13">
    <source>
        <dbReference type="PROSITE" id="PS51846"/>
    </source>
</evidence>
<keyword evidence="4 10" id="KW-0812">Transmembrane</keyword>
<dbReference type="PANTHER" id="PTHR22777:SF32">
    <property type="entry name" value="UPF0053 INNER MEMBRANE PROTEIN YFJD"/>
    <property type="match status" value="1"/>
</dbReference>
<evidence type="ECO:0000256" key="8">
    <source>
        <dbReference type="ARBA" id="ARBA00023136"/>
    </source>
</evidence>
<dbReference type="SUPFAM" id="SSF56176">
    <property type="entry name" value="FAD-binding/transporter-associated domain-like"/>
    <property type="match status" value="1"/>
</dbReference>
<dbReference type="Gene3D" id="3.10.580.10">
    <property type="entry name" value="CBS-domain"/>
    <property type="match status" value="1"/>
</dbReference>
<reference evidence="15" key="1">
    <citation type="journal article" date="2019" name="Int. J. Syst. Evol. Microbiol.">
        <title>The Global Catalogue of Microorganisms (GCM) 10K type strain sequencing project: providing services to taxonomists for standard genome sequencing and annotation.</title>
        <authorList>
            <consortium name="The Broad Institute Genomics Platform"/>
            <consortium name="The Broad Institute Genome Sequencing Center for Infectious Disease"/>
            <person name="Wu L."/>
            <person name="Ma J."/>
        </authorList>
    </citation>
    <scope>NUCLEOTIDE SEQUENCE [LARGE SCALE GENOMIC DNA]</scope>
    <source>
        <strain evidence="15">KCTC 52141</strain>
    </source>
</reference>
<dbReference type="InterPro" id="IPR005170">
    <property type="entry name" value="Transptr-assoc_dom"/>
</dbReference>
<dbReference type="EMBL" id="JBHRTL010000006">
    <property type="protein sequence ID" value="MFC3154991.1"/>
    <property type="molecule type" value="Genomic_DNA"/>
</dbReference>
<evidence type="ECO:0000256" key="6">
    <source>
        <dbReference type="ARBA" id="ARBA00022989"/>
    </source>
</evidence>
<comment type="similarity">
    <text evidence="2">Belongs to the UPF0053 family.</text>
</comment>
<dbReference type="Proteomes" id="UP001595548">
    <property type="component" value="Unassembled WGS sequence"/>
</dbReference>
<dbReference type="InterPro" id="IPR036318">
    <property type="entry name" value="FAD-bd_PCMH-like_sf"/>
</dbReference>
<dbReference type="InterPro" id="IPR016169">
    <property type="entry name" value="FAD-bd_PCMH_sub2"/>
</dbReference>
<feature type="transmembrane region" description="Helical" evidence="11">
    <location>
        <begin position="124"/>
        <end position="146"/>
    </location>
</feature>
<evidence type="ECO:0000256" key="7">
    <source>
        <dbReference type="ARBA" id="ARBA00023122"/>
    </source>
</evidence>
<sequence length="424" mass="47323">MNDIPLELLFGILLGLLVLSGFFSSSETAMMAINRYRLKHLSKKGDKGAQRVELLLRRPDRLIGLILIGNNLANNFAAALTTVIAIRLMGDSGVAVGGFLLTLVMLVFAEVTPKTVATLYPERISFFASLILRPLAFILAPAVMLVNSIANGVTKLFGIDKAHTHIEHLAPEELRTVVDEAGALIPDQHQGMLLNILDLEKSTVEDIMIPRNEVEGLDLDDDVSTLLHKIRTSEYTRLPIYRGDLNEVAGILHLRNSARFLNGDDSAISKADFQTHADEPYFVPESTPLHTQLMNFQQQKCRIALVVNEYGEVQGIVTLEDLLEEIVGDFTTNVAEDEDQDIIPQENGWYQIHGGTFIRDINRTLEWALPIDGPKTLNGLAMEYLESIPDGNISFTLEHYLFETVEITDKMVAWFNVKMDEKIQ</sequence>
<comment type="caution">
    <text evidence="14">The sequence shown here is derived from an EMBL/GenBank/DDBJ whole genome shotgun (WGS) entry which is preliminary data.</text>
</comment>
<protein>
    <submittedName>
        <fullName evidence="14">HlyC/CorC family transporter</fullName>
    </submittedName>
</protein>
<evidence type="ECO:0000256" key="2">
    <source>
        <dbReference type="ARBA" id="ARBA00006337"/>
    </source>
</evidence>
<keyword evidence="7 9" id="KW-0129">CBS domain</keyword>
<evidence type="ECO:0000256" key="3">
    <source>
        <dbReference type="ARBA" id="ARBA00022475"/>
    </source>
</evidence>
<comment type="subcellular location">
    <subcellularLocation>
        <location evidence="1">Cell membrane</location>
        <topology evidence="1">Multi-pass membrane protein</topology>
    </subcellularLocation>
</comment>
<dbReference type="InterPro" id="IPR000644">
    <property type="entry name" value="CBS_dom"/>
</dbReference>
<dbReference type="CDD" id="cd04590">
    <property type="entry name" value="CBS_pair_CorC_HlyC_assoc"/>
    <property type="match status" value="1"/>
</dbReference>
<keyword evidence="5" id="KW-0677">Repeat</keyword>
<dbReference type="Pfam" id="PF00571">
    <property type="entry name" value="CBS"/>
    <property type="match status" value="2"/>
</dbReference>
<proteinExistence type="inferred from homology"/>
<keyword evidence="8 10" id="KW-0472">Membrane</keyword>
<evidence type="ECO:0000313" key="15">
    <source>
        <dbReference type="Proteomes" id="UP001595548"/>
    </source>
</evidence>
<dbReference type="RefSeq" id="WP_382415497.1">
    <property type="nucleotide sequence ID" value="NZ_AP031500.1"/>
</dbReference>
<keyword evidence="3" id="KW-1003">Cell membrane</keyword>
<evidence type="ECO:0000256" key="10">
    <source>
        <dbReference type="PROSITE-ProRule" id="PRU01193"/>
    </source>
</evidence>
<feature type="domain" description="CBS" evidence="12">
    <location>
        <begin position="208"/>
        <end position="268"/>
    </location>
</feature>
<keyword evidence="6 10" id="KW-1133">Transmembrane helix</keyword>
<evidence type="ECO:0000256" key="11">
    <source>
        <dbReference type="SAM" id="Phobius"/>
    </source>
</evidence>
<evidence type="ECO:0000256" key="1">
    <source>
        <dbReference type="ARBA" id="ARBA00004651"/>
    </source>
</evidence>
<evidence type="ECO:0000256" key="9">
    <source>
        <dbReference type="PROSITE-ProRule" id="PRU00703"/>
    </source>
</evidence>
<dbReference type="SMART" id="SM01091">
    <property type="entry name" value="CorC_HlyC"/>
    <property type="match status" value="1"/>
</dbReference>
<dbReference type="InterPro" id="IPR044751">
    <property type="entry name" value="Ion_transp-like_CBS"/>
</dbReference>
<organism evidence="14 15">
    <name type="scientific">Gilvimarinus japonicus</name>
    <dbReference type="NCBI Taxonomy" id="1796469"/>
    <lineage>
        <taxon>Bacteria</taxon>
        <taxon>Pseudomonadati</taxon>
        <taxon>Pseudomonadota</taxon>
        <taxon>Gammaproteobacteria</taxon>
        <taxon>Cellvibrionales</taxon>
        <taxon>Cellvibrionaceae</taxon>
        <taxon>Gilvimarinus</taxon>
    </lineage>
</organism>
<gene>
    <name evidence="14" type="ORF">ACFOEB_07235</name>
</gene>
<dbReference type="Pfam" id="PF01595">
    <property type="entry name" value="CNNM"/>
    <property type="match status" value="1"/>
</dbReference>
<dbReference type="PANTHER" id="PTHR22777">
    <property type="entry name" value="HEMOLYSIN-RELATED"/>
    <property type="match status" value="1"/>
</dbReference>
<keyword evidence="15" id="KW-1185">Reference proteome</keyword>
<dbReference type="Pfam" id="PF03471">
    <property type="entry name" value="CorC_HlyC"/>
    <property type="match status" value="1"/>
</dbReference>
<feature type="transmembrane region" description="Helical" evidence="11">
    <location>
        <begin position="62"/>
        <end position="86"/>
    </location>
</feature>